<proteinExistence type="predicted"/>
<protein>
    <submittedName>
        <fullName evidence="2">Uncharacterized protein</fullName>
    </submittedName>
</protein>
<name>A0ABR1Y9P1_9PEZI</name>
<feature type="region of interest" description="Disordered" evidence="1">
    <location>
        <begin position="1"/>
        <end position="59"/>
    </location>
</feature>
<keyword evidence="3" id="KW-1185">Reference proteome</keyword>
<dbReference type="EMBL" id="JBBWRZ010000013">
    <property type="protein sequence ID" value="KAK8223669.1"/>
    <property type="molecule type" value="Genomic_DNA"/>
</dbReference>
<evidence type="ECO:0000313" key="2">
    <source>
        <dbReference type="EMBL" id="KAK8223669.1"/>
    </source>
</evidence>
<comment type="caution">
    <text evidence="2">The sequence shown here is derived from an EMBL/GenBank/DDBJ whole genome shotgun (WGS) entry which is preliminary data.</text>
</comment>
<feature type="compositionally biased region" description="Polar residues" evidence="1">
    <location>
        <begin position="1"/>
        <end position="12"/>
    </location>
</feature>
<dbReference type="Proteomes" id="UP001492380">
    <property type="component" value="Unassembled WGS sequence"/>
</dbReference>
<gene>
    <name evidence="2" type="ORF">HDK90DRAFT_470393</name>
</gene>
<organism evidence="2 3">
    <name type="scientific">Phyllosticta capitalensis</name>
    <dbReference type="NCBI Taxonomy" id="121624"/>
    <lineage>
        <taxon>Eukaryota</taxon>
        <taxon>Fungi</taxon>
        <taxon>Dikarya</taxon>
        <taxon>Ascomycota</taxon>
        <taxon>Pezizomycotina</taxon>
        <taxon>Dothideomycetes</taxon>
        <taxon>Dothideomycetes incertae sedis</taxon>
        <taxon>Botryosphaeriales</taxon>
        <taxon>Phyllostictaceae</taxon>
        <taxon>Phyllosticta</taxon>
    </lineage>
</organism>
<dbReference type="Gene3D" id="3.30.710.10">
    <property type="entry name" value="Potassium Channel Kv1.1, Chain A"/>
    <property type="match status" value="1"/>
</dbReference>
<dbReference type="InterPro" id="IPR011333">
    <property type="entry name" value="SKP1/BTB/POZ_sf"/>
</dbReference>
<evidence type="ECO:0000256" key="1">
    <source>
        <dbReference type="SAM" id="MobiDB-lite"/>
    </source>
</evidence>
<accession>A0ABR1Y9P1</accession>
<evidence type="ECO:0000313" key="3">
    <source>
        <dbReference type="Proteomes" id="UP001492380"/>
    </source>
</evidence>
<sequence length="413" mass="46189">MTQLNPQETANEQKVAHQEVEIQEMATGQEEASENQAAVGNQEERDGQESEAQYEANTPEPEVVTWGRISDLRLLVNEQTPEGPVPKVFAVSSHAISMACDAWYSMLNSGFKEAQQQSSAVREVALPEDDTEGLTVLLDIAHLRFDRVPLQLEFELLLKITVLTDKYAATRLVKPWAYRWIERCEYYAGCKAQWLWVAWELGHVGIFADIVRTLVMTVSVGPEGECVNEDGSILDPKSSSQHLPPDIIESIMDVRQAIVKKLLNVYYSRLEAIVDRNTAGQTFCLGSYPDYSVNREECDNLVYGSLSIALKKAGLGGERTQSAAPITISIAALVSKLSLVKSRIYHTERCCNHDISERLWAEVAAIKGAIPLLLLRSHWIHLRRQADALGFPFGQRHMSTTPQTSTTQHRLPM</sequence>
<reference evidence="2 3" key="1">
    <citation type="submission" date="2024-04" db="EMBL/GenBank/DDBJ databases">
        <title>Phyllosticta paracitricarpa is synonymous to the EU quarantine fungus P. citricarpa based on phylogenomic analyses.</title>
        <authorList>
            <consortium name="Lawrence Berkeley National Laboratory"/>
            <person name="Van Ingen-Buijs V.A."/>
            <person name="Van Westerhoven A.C."/>
            <person name="Haridas S."/>
            <person name="Skiadas P."/>
            <person name="Martin F."/>
            <person name="Groenewald J.Z."/>
            <person name="Crous P.W."/>
            <person name="Seidl M.F."/>
        </authorList>
    </citation>
    <scope>NUCLEOTIDE SEQUENCE [LARGE SCALE GENOMIC DNA]</scope>
    <source>
        <strain evidence="2 3">CBS 123374</strain>
    </source>
</reference>